<dbReference type="Pfam" id="PF17919">
    <property type="entry name" value="RT_RNaseH_2"/>
    <property type="match status" value="1"/>
</dbReference>
<gene>
    <name evidence="2" type="primary">pol</name>
    <name evidence="2" type="ORF">CR513_50917</name>
</gene>
<dbReference type="AlphaFoldDB" id="A0A371EV31"/>
<name>A0A371EV31_MUCPR</name>
<dbReference type="CDD" id="cd01647">
    <property type="entry name" value="RT_LTR"/>
    <property type="match status" value="1"/>
</dbReference>
<protein>
    <submittedName>
        <fullName evidence="2">Retrovirus-related Pol polyprotein from transposon 17.6</fullName>
    </submittedName>
</protein>
<dbReference type="OrthoDB" id="101614at2759"/>
<dbReference type="InterPro" id="IPR043128">
    <property type="entry name" value="Rev_trsase/Diguanyl_cyclase"/>
</dbReference>
<organism evidence="2 3">
    <name type="scientific">Mucuna pruriens</name>
    <name type="common">Velvet bean</name>
    <name type="synonym">Dolichos pruriens</name>
    <dbReference type="NCBI Taxonomy" id="157652"/>
    <lineage>
        <taxon>Eukaryota</taxon>
        <taxon>Viridiplantae</taxon>
        <taxon>Streptophyta</taxon>
        <taxon>Embryophyta</taxon>
        <taxon>Tracheophyta</taxon>
        <taxon>Spermatophyta</taxon>
        <taxon>Magnoliopsida</taxon>
        <taxon>eudicotyledons</taxon>
        <taxon>Gunneridae</taxon>
        <taxon>Pentapetalae</taxon>
        <taxon>rosids</taxon>
        <taxon>fabids</taxon>
        <taxon>Fabales</taxon>
        <taxon>Fabaceae</taxon>
        <taxon>Papilionoideae</taxon>
        <taxon>50 kb inversion clade</taxon>
        <taxon>NPAAA clade</taxon>
        <taxon>indigoferoid/millettioid clade</taxon>
        <taxon>Phaseoleae</taxon>
        <taxon>Mucuna</taxon>
    </lineage>
</organism>
<dbReference type="InterPro" id="IPR043502">
    <property type="entry name" value="DNA/RNA_pol_sf"/>
</dbReference>
<dbReference type="EMBL" id="QJKJ01011919">
    <property type="protein sequence ID" value="RDX69907.1"/>
    <property type="molecule type" value="Genomic_DNA"/>
</dbReference>
<feature type="non-terminal residue" evidence="2">
    <location>
        <position position="1"/>
    </location>
</feature>
<dbReference type="InterPro" id="IPR000477">
    <property type="entry name" value="RT_dom"/>
</dbReference>
<dbReference type="PROSITE" id="PS50878">
    <property type="entry name" value="RT_POL"/>
    <property type="match status" value="1"/>
</dbReference>
<dbReference type="Gene3D" id="3.30.420.10">
    <property type="entry name" value="Ribonuclease H-like superfamily/Ribonuclease H"/>
    <property type="match status" value="1"/>
</dbReference>
<feature type="domain" description="Reverse transcriptase" evidence="1">
    <location>
        <begin position="1"/>
        <end position="82"/>
    </location>
</feature>
<dbReference type="Proteomes" id="UP000257109">
    <property type="component" value="Unassembled WGS sequence"/>
</dbReference>
<dbReference type="Pfam" id="PF13456">
    <property type="entry name" value="RVT_3"/>
    <property type="match status" value="1"/>
</dbReference>
<evidence type="ECO:0000259" key="1">
    <source>
        <dbReference type="PROSITE" id="PS50878"/>
    </source>
</evidence>
<dbReference type="SUPFAM" id="SSF56672">
    <property type="entry name" value="DNA/RNA polymerases"/>
    <property type="match status" value="1"/>
</dbReference>
<evidence type="ECO:0000313" key="2">
    <source>
        <dbReference type="EMBL" id="RDX69907.1"/>
    </source>
</evidence>
<dbReference type="InterPro" id="IPR036397">
    <property type="entry name" value="RNaseH_sf"/>
</dbReference>
<dbReference type="InterPro" id="IPR012337">
    <property type="entry name" value="RNaseH-like_sf"/>
</dbReference>
<dbReference type="Pfam" id="PF00078">
    <property type="entry name" value="RVT_1"/>
    <property type="match status" value="1"/>
</dbReference>
<comment type="caution">
    <text evidence="2">The sequence shown here is derived from an EMBL/GenBank/DDBJ whole genome shotgun (WGS) entry which is preliminary data.</text>
</comment>
<dbReference type="GO" id="GO:0003676">
    <property type="term" value="F:nucleic acid binding"/>
    <property type="evidence" value="ECO:0007669"/>
    <property type="project" value="InterPro"/>
</dbReference>
<dbReference type="Gene3D" id="3.30.70.270">
    <property type="match status" value="1"/>
</dbReference>
<keyword evidence="3" id="KW-1185">Reference proteome</keyword>
<reference evidence="2" key="1">
    <citation type="submission" date="2018-05" db="EMBL/GenBank/DDBJ databases">
        <title>Draft genome of Mucuna pruriens seed.</title>
        <authorList>
            <person name="Nnadi N.E."/>
            <person name="Vos R."/>
            <person name="Hasami M.H."/>
            <person name="Devisetty U.K."/>
            <person name="Aguiy J.C."/>
        </authorList>
    </citation>
    <scope>NUCLEOTIDE SEQUENCE [LARGE SCALE GENOMIC DNA]</scope>
    <source>
        <strain evidence="2">JCA_2017</strain>
    </source>
</reference>
<sequence>MPFGLKNTRATYQLLMDKIFEEIIGTNMEVYVDNMVVKSTTVVDHCKALERVFQVLRRHQLKLNLEKCSFGVQAIKFLEFMLTERGIETNPKKCQVIINMRSPWMVKESTETVVPIFNTIRKRDTFAWMTESEEAFLRLKALLASPPILKKLIPGIPLLVYILVVENVVSAVIVQEKEGKQHLVYFISKVLQDAERRYKIVLRKPDLARRMVTWSIQFSEFDISYESRDHIKAQELADFITDMAISGPTIEENNRWFLSMDEASNQSGSGAGVILEGPNGVLIEQSLHFKFKASNNQAEYETLLLGKRLAKELEAKTLTAKSDSKLVTGQLATTQKRGVQRSVIHESISRPTIEEPTVCYVEERRIWMSPLMAYLKDELLPSDSNEAKKIVRDAVRYIIIGRELYKRGFSFPLLHCVEGDKA</sequence>
<dbReference type="PANTHER" id="PTHR48475:SF2">
    <property type="entry name" value="RIBONUCLEASE H"/>
    <property type="match status" value="1"/>
</dbReference>
<proteinExistence type="predicted"/>
<dbReference type="GO" id="GO:0004523">
    <property type="term" value="F:RNA-DNA hybrid ribonuclease activity"/>
    <property type="evidence" value="ECO:0007669"/>
    <property type="project" value="InterPro"/>
</dbReference>
<dbReference type="InterPro" id="IPR041577">
    <property type="entry name" value="RT_RNaseH_2"/>
</dbReference>
<accession>A0A371EV31</accession>
<dbReference type="PANTHER" id="PTHR48475">
    <property type="entry name" value="RIBONUCLEASE H"/>
    <property type="match status" value="1"/>
</dbReference>
<dbReference type="InterPro" id="IPR002156">
    <property type="entry name" value="RNaseH_domain"/>
</dbReference>
<evidence type="ECO:0000313" key="3">
    <source>
        <dbReference type="Proteomes" id="UP000257109"/>
    </source>
</evidence>
<dbReference type="SUPFAM" id="SSF53098">
    <property type="entry name" value="Ribonuclease H-like"/>
    <property type="match status" value="1"/>
</dbReference>